<comment type="subcellular location">
    <subcellularLocation>
        <location evidence="11">Cell membrane</location>
        <topology evidence="11">Single-pass membrane protein</topology>
    </subcellularLocation>
</comment>
<keyword evidence="8 11" id="KW-1133">Transmembrane helix</keyword>
<keyword evidence="1 11" id="KW-0813">Transport</keyword>
<comment type="subunit">
    <text evidence="11">The system is composed of three essential subunits: KdpA, KdpB and KdpC.</text>
</comment>
<accession>A0ABP5L3R0</accession>
<comment type="caution">
    <text evidence="12">The sequence shown here is derived from an EMBL/GenBank/DDBJ whole genome shotgun (WGS) entry which is preliminary data.</text>
</comment>
<keyword evidence="13" id="KW-1185">Reference proteome</keyword>
<keyword evidence="4 11" id="KW-0812">Transmembrane</keyword>
<evidence type="ECO:0000256" key="6">
    <source>
        <dbReference type="ARBA" id="ARBA00022840"/>
    </source>
</evidence>
<evidence type="ECO:0000256" key="7">
    <source>
        <dbReference type="ARBA" id="ARBA00022958"/>
    </source>
</evidence>
<evidence type="ECO:0000256" key="9">
    <source>
        <dbReference type="ARBA" id="ARBA00023065"/>
    </source>
</evidence>
<evidence type="ECO:0000256" key="10">
    <source>
        <dbReference type="ARBA" id="ARBA00023136"/>
    </source>
</evidence>
<organism evidence="12 13">
    <name type="scientific">Streptomyces synnematoformans</name>
    <dbReference type="NCBI Taxonomy" id="415721"/>
    <lineage>
        <taxon>Bacteria</taxon>
        <taxon>Bacillati</taxon>
        <taxon>Actinomycetota</taxon>
        <taxon>Actinomycetes</taxon>
        <taxon>Kitasatosporales</taxon>
        <taxon>Streptomycetaceae</taxon>
        <taxon>Streptomyces</taxon>
    </lineage>
</organism>
<dbReference type="NCBIfam" id="TIGR00681">
    <property type="entry name" value="kdpC"/>
    <property type="match status" value="1"/>
</dbReference>
<keyword evidence="10 11" id="KW-0472">Membrane</keyword>
<evidence type="ECO:0000256" key="3">
    <source>
        <dbReference type="ARBA" id="ARBA00022538"/>
    </source>
</evidence>
<dbReference type="NCBIfam" id="NF001454">
    <property type="entry name" value="PRK00315.1"/>
    <property type="match status" value="1"/>
</dbReference>
<comment type="function">
    <text evidence="11">Part of the high-affinity ATP-driven potassium transport (or Kdp) system, which catalyzes the hydrolysis of ATP coupled with the electrogenic transport of potassium into the cytoplasm. This subunit acts as a catalytic chaperone that increases the ATP-binding affinity of the ATP-hydrolyzing subunit KdpB by the formation of a transient KdpB/KdpC/ATP ternary complex.</text>
</comment>
<keyword evidence="9 11" id="KW-0406">Ion transport</keyword>
<sequence length="203" mass="21527">MNTSARTTARLLFSALRALLVLSVVTGVVYPLAVTGIAQAAFPDQANGSQVEYEGREAGSKLIGQTWNLKGTDKPDPRWFQPRPSHSAYDPLTTGSSQLGASDATLVKSVRETRKQVAAFNDVPPSAVPKDAVTGSASALDPHISPAYAEIQVGRVAKENGLAQAQVENLVNAHTEGRDLGFLGNERVNVLELNLALSRLPAN</sequence>
<evidence type="ECO:0000313" key="13">
    <source>
        <dbReference type="Proteomes" id="UP001500443"/>
    </source>
</evidence>
<keyword evidence="6 11" id="KW-0067">ATP-binding</keyword>
<name>A0ABP5L3R0_9ACTN</name>
<evidence type="ECO:0000256" key="5">
    <source>
        <dbReference type="ARBA" id="ARBA00022741"/>
    </source>
</evidence>
<dbReference type="PANTHER" id="PTHR30042">
    <property type="entry name" value="POTASSIUM-TRANSPORTING ATPASE C CHAIN"/>
    <property type="match status" value="1"/>
</dbReference>
<dbReference type="InterPro" id="IPR003820">
    <property type="entry name" value="KdpC"/>
</dbReference>
<evidence type="ECO:0000256" key="1">
    <source>
        <dbReference type="ARBA" id="ARBA00022448"/>
    </source>
</evidence>
<evidence type="ECO:0000256" key="4">
    <source>
        <dbReference type="ARBA" id="ARBA00022692"/>
    </source>
</evidence>
<keyword evidence="5 11" id="KW-0547">Nucleotide-binding</keyword>
<dbReference type="EMBL" id="BAAAPF010000216">
    <property type="protein sequence ID" value="GAA2140127.1"/>
    <property type="molecule type" value="Genomic_DNA"/>
</dbReference>
<dbReference type="Proteomes" id="UP001500443">
    <property type="component" value="Unassembled WGS sequence"/>
</dbReference>
<dbReference type="HAMAP" id="MF_00276">
    <property type="entry name" value="KdpC"/>
    <property type="match status" value="1"/>
</dbReference>
<proteinExistence type="inferred from homology"/>
<dbReference type="PIRSF" id="PIRSF001296">
    <property type="entry name" value="K_ATPase_KdpC"/>
    <property type="match status" value="1"/>
</dbReference>
<comment type="similarity">
    <text evidence="11">Belongs to the KdpC family.</text>
</comment>
<evidence type="ECO:0000313" key="12">
    <source>
        <dbReference type="EMBL" id="GAA2140127.1"/>
    </source>
</evidence>
<reference evidence="13" key="1">
    <citation type="journal article" date="2019" name="Int. J. Syst. Evol. Microbiol.">
        <title>The Global Catalogue of Microorganisms (GCM) 10K type strain sequencing project: providing services to taxonomists for standard genome sequencing and annotation.</title>
        <authorList>
            <consortium name="The Broad Institute Genomics Platform"/>
            <consortium name="The Broad Institute Genome Sequencing Center for Infectious Disease"/>
            <person name="Wu L."/>
            <person name="Ma J."/>
        </authorList>
    </citation>
    <scope>NUCLEOTIDE SEQUENCE [LARGE SCALE GENOMIC DNA]</scope>
    <source>
        <strain evidence="13">JCM 15481</strain>
    </source>
</reference>
<dbReference type="PANTHER" id="PTHR30042:SF2">
    <property type="entry name" value="POTASSIUM-TRANSPORTING ATPASE KDPC SUBUNIT"/>
    <property type="match status" value="1"/>
</dbReference>
<gene>
    <name evidence="11" type="primary">kdpC</name>
    <name evidence="12" type="ORF">GCM10009802_50230</name>
</gene>
<keyword evidence="3 11" id="KW-0633">Potassium transport</keyword>
<protein>
    <recommendedName>
        <fullName evidence="11">Potassium-transporting ATPase KdpC subunit</fullName>
    </recommendedName>
    <alternativeName>
        <fullName evidence="11">ATP phosphohydrolase [potassium-transporting] C chain</fullName>
    </alternativeName>
    <alternativeName>
        <fullName evidence="11">Potassium-binding and translocating subunit C</fullName>
    </alternativeName>
    <alternativeName>
        <fullName evidence="11">Potassium-translocating ATPase C chain</fullName>
    </alternativeName>
</protein>
<evidence type="ECO:0000256" key="2">
    <source>
        <dbReference type="ARBA" id="ARBA00022475"/>
    </source>
</evidence>
<keyword evidence="2 11" id="KW-1003">Cell membrane</keyword>
<evidence type="ECO:0000256" key="11">
    <source>
        <dbReference type="HAMAP-Rule" id="MF_00276"/>
    </source>
</evidence>
<dbReference type="Pfam" id="PF02669">
    <property type="entry name" value="KdpC"/>
    <property type="match status" value="1"/>
</dbReference>
<dbReference type="RefSeq" id="WP_344292443.1">
    <property type="nucleotide sequence ID" value="NZ_BAAAPF010000216.1"/>
</dbReference>
<keyword evidence="7 11" id="KW-0630">Potassium</keyword>
<evidence type="ECO:0000256" key="8">
    <source>
        <dbReference type="ARBA" id="ARBA00022989"/>
    </source>
</evidence>